<gene>
    <name evidence="5" type="ORF">SAMN02745216_00981</name>
</gene>
<dbReference type="SMART" id="SM00448">
    <property type="entry name" value="REC"/>
    <property type="match status" value="1"/>
</dbReference>
<dbReference type="EMBL" id="FQZU01000004">
    <property type="protein sequence ID" value="SHJ08046.1"/>
    <property type="molecule type" value="Genomic_DNA"/>
</dbReference>
<evidence type="ECO:0000259" key="4">
    <source>
        <dbReference type="PROSITE" id="PS50110"/>
    </source>
</evidence>
<dbReference type="PANTHER" id="PTHR44591">
    <property type="entry name" value="STRESS RESPONSE REGULATOR PROTEIN 1"/>
    <property type="match status" value="1"/>
</dbReference>
<evidence type="ECO:0000256" key="3">
    <source>
        <dbReference type="PROSITE-ProRule" id="PRU00169"/>
    </source>
</evidence>
<evidence type="ECO:0000313" key="6">
    <source>
        <dbReference type="Proteomes" id="UP000183994"/>
    </source>
</evidence>
<dbReference type="InterPro" id="IPR001789">
    <property type="entry name" value="Sig_transdc_resp-reg_receiver"/>
</dbReference>
<evidence type="ECO:0000256" key="1">
    <source>
        <dbReference type="ARBA" id="ARBA00022553"/>
    </source>
</evidence>
<dbReference type="Pfam" id="PF00072">
    <property type="entry name" value="Response_reg"/>
    <property type="match status" value="1"/>
</dbReference>
<dbReference type="OrthoDB" id="9788090at2"/>
<dbReference type="SUPFAM" id="SSF52172">
    <property type="entry name" value="CheY-like"/>
    <property type="match status" value="1"/>
</dbReference>
<proteinExistence type="predicted"/>
<feature type="domain" description="Response regulatory" evidence="4">
    <location>
        <begin position="5"/>
        <end position="119"/>
    </location>
</feature>
<dbReference type="InterPro" id="IPR011006">
    <property type="entry name" value="CheY-like_superfamily"/>
</dbReference>
<dbReference type="GO" id="GO:0000160">
    <property type="term" value="P:phosphorelay signal transduction system"/>
    <property type="evidence" value="ECO:0007669"/>
    <property type="project" value="UniProtKB-KW"/>
</dbReference>
<dbReference type="RefSeq" id="WP_015947695.1">
    <property type="nucleotide sequence ID" value="NZ_FQZU01000004.1"/>
</dbReference>
<dbReference type="Gene3D" id="3.40.50.2300">
    <property type="match status" value="1"/>
</dbReference>
<evidence type="ECO:0000256" key="2">
    <source>
        <dbReference type="ARBA" id="ARBA00023012"/>
    </source>
</evidence>
<name>A0A1M6GDP2_9BACT</name>
<reference evidence="6" key="1">
    <citation type="submission" date="2016-11" db="EMBL/GenBank/DDBJ databases">
        <authorList>
            <person name="Varghese N."/>
            <person name="Submissions S."/>
        </authorList>
    </citation>
    <scope>NUCLEOTIDE SEQUENCE [LARGE SCALE GENOMIC DNA]</scope>
    <source>
        <strain evidence="6">DSM 16219</strain>
    </source>
</reference>
<accession>A0A1M6GDP2</accession>
<keyword evidence="1 3" id="KW-0597">Phosphoprotein</keyword>
<dbReference type="PROSITE" id="PS50110">
    <property type="entry name" value="RESPONSE_REGULATORY"/>
    <property type="match status" value="1"/>
</dbReference>
<dbReference type="PANTHER" id="PTHR44591:SF14">
    <property type="entry name" value="PROTEIN PILG"/>
    <property type="match status" value="1"/>
</dbReference>
<dbReference type="AlphaFoldDB" id="A0A1M6GDP2"/>
<dbReference type="InterPro" id="IPR050595">
    <property type="entry name" value="Bact_response_regulator"/>
</dbReference>
<keyword evidence="6" id="KW-1185">Reference proteome</keyword>
<sequence length="143" mass="15661">MSQGKVLLVDDNEDFLDILSERITSKGLEVETAESGTAALANPSLGSYDAVILDLVMPGMDGIETLKKMLAANPELQVILMTGHASLEKGIEAVKLGAMDFLEKPAEIQSLMEKIKEAQAKKMLLVEKKNEDKIREIVFTKGW</sequence>
<organism evidence="5 6">
    <name type="scientific">Desulfatibacillum alkenivorans DSM 16219</name>
    <dbReference type="NCBI Taxonomy" id="1121393"/>
    <lineage>
        <taxon>Bacteria</taxon>
        <taxon>Pseudomonadati</taxon>
        <taxon>Thermodesulfobacteriota</taxon>
        <taxon>Desulfobacteria</taxon>
        <taxon>Desulfobacterales</taxon>
        <taxon>Desulfatibacillaceae</taxon>
        <taxon>Desulfatibacillum</taxon>
    </lineage>
</organism>
<feature type="modified residue" description="4-aspartylphosphate" evidence="3">
    <location>
        <position position="54"/>
    </location>
</feature>
<dbReference type="STRING" id="1121393.SAMN02745216_00981"/>
<dbReference type="Proteomes" id="UP000183994">
    <property type="component" value="Unassembled WGS sequence"/>
</dbReference>
<evidence type="ECO:0000313" key="5">
    <source>
        <dbReference type="EMBL" id="SHJ08046.1"/>
    </source>
</evidence>
<keyword evidence="2" id="KW-0902">Two-component regulatory system</keyword>
<protein>
    <submittedName>
        <fullName evidence="5">Response regulator receiver domain-containing protein</fullName>
    </submittedName>
</protein>